<dbReference type="EMBL" id="METD01000001">
    <property type="protein sequence ID" value="OGB73610.1"/>
    <property type="molecule type" value="Genomic_DNA"/>
</dbReference>
<evidence type="ECO:0000313" key="3">
    <source>
        <dbReference type="Proteomes" id="UP000178085"/>
    </source>
</evidence>
<dbReference type="Proteomes" id="UP000178085">
    <property type="component" value="Unassembled WGS sequence"/>
</dbReference>
<accession>A0A1F4NQC9</accession>
<protein>
    <recommendedName>
        <fullName evidence="1">DUF4325 domain-containing protein</fullName>
    </recommendedName>
</protein>
<dbReference type="AlphaFoldDB" id="A0A1F4NQC9"/>
<proteinExistence type="predicted"/>
<evidence type="ECO:0000259" key="1">
    <source>
        <dbReference type="Pfam" id="PF14213"/>
    </source>
</evidence>
<dbReference type="InterPro" id="IPR025474">
    <property type="entry name" value="DUF4325"/>
</dbReference>
<organism evidence="2 3">
    <name type="scientific">candidate division Kazan bacterium RIFCSPLOWO2_01_FULL_45_19</name>
    <dbReference type="NCBI Taxonomy" id="1798538"/>
    <lineage>
        <taxon>Bacteria</taxon>
        <taxon>Bacteria division Kazan-3B-28</taxon>
    </lineage>
</organism>
<feature type="domain" description="DUF4325" evidence="1">
    <location>
        <begin position="32"/>
        <end position="77"/>
    </location>
</feature>
<sequence>MLIKLEKFGAILMSRPAGRDAALALQSQLTDISSGESLEIDFAGVNAFAPSWGDEFLRPLFEKYPGRVTLLNTTNPSVKATLEILGYQ</sequence>
<comment type="caution">
    <text evidence="2">The sequence shown here is derived from an EMBL/GenBank/DDBJ whole genome shotgun (WGS) entry which is preliminary data.</text>
</comment>
<name>A0A1F4NQC9_UNCK3</name>
<evidence type="ECO:0000313" key="2">
    <source>
        <dbReference type="EMBL" id="OGB73610.1"/>
    </source>
</evidence>
<reference evidence="2 3" key="1">
    <citation type="journal article" date="2016" name="Nat. Commun.">
        <title>Thousands of microbial genomes shed light on interconnected biogeochemical processes in an aquifer system.</title>
        <authorList>
            <person name="Anantharaman K."/>
            <person name="Brown C.T."/>
            <person name="Hug L.A."/>
            <person name="Sharon I."/>
            <person name="Castelle C.J."/>
            <person name="Probst A.J."/>
            <person name="Thomas B.C."/>
            <person name="Singh A."/>
            <person name="Wilkins M.J."/>
            <person name="Karaoz U."/>
            <person name="Brodie E.L."/>
            <person name="Williams K.H."/>
            <person name="Hubbard S.S."/>
            <person name="Banfield J.F."/>
        </authorList>
    </citation>
    <scope>NUCLEOTIDE SEQUENCE [LARGE SCALE GENOMIC DNA]</scope>
</reference>
<dbReference type="Pfam" id="PF14213">
    <property type="entry name" value="DUF4325"/>
    <property type="match status" value="1"/>
</dbReference>
<gene>
    <name evidence="2" type="ORF">A3K51_02060</name>
</gene>